<dbReference type="PANTHER" id="PTHR43270:SF12">
    <property type="entry name" value="SUCCINYL-DIAMINOPIMELATE DESUCCINYLASE"/>
    <property type="match status" value="1"/>
</dbReference>
<keyword evidence="1" id="KW-0645">Protease</keyword>
<dbReference type="InterPro" id="IPR011650">
    <property type="entry name" value="Peptidase_M20_dimer"/>
</dbReference>
<dbReference type="OrthoDB" id="9761532at2"/>
<dbReference type="EMBL" id="RBXO01000001">
    <property type="protein sequence ID" value="RKT56261.1"/>
    <property type="molecule type" value="Genomic_DNA"/>
</dbReference>
<keyword evidence="3" id="KW-0378">Hydrolase</keyword>
<dbReference type="RefSeq" id="WP_121007857.1">
    <property type="nucleotide sequence ID" value="NZ_RBXO01000001.1"/>
</dbReference>
<name>A0A495W3G7_9PSEU</name>
<proteinExistence type="predicted"/>
<dbReference type="NCBIfam" id="NF005914">
    <property type="entry name" value="PRK07907.1"/>
    <property type="match status" value="1"/>
</dbReference>
<dbReference type="Proteomes" id="UP000282084">
    <property type="component" value="Unassembled WGS sequence"/>
</dbReference>
<reference evidence="5 6" key="1">
    <citation type="submission" date="2018-10" db="EMBL/GenBank/DDBJ databases">
        <title>Sequencing the genomes of 1000 actinobacteria strains.</title>
        <authorList>
            <person name="Klenk H.-P."/>
        </authorList>
    </citation>
    <scope>NUCLEOTIDE SEQUENCE [LARGE SCALE GENOMIC DNA]</scope>
    <source>
        <strain evidence="5 6">DSM 43800</strain>
    </source>
</reference>
<feature type="domain" description="Peptidase M20 dimerisation" evidence="4">
    <location>
        <begin position="219"/>
        <end position="353"/>
    </location>
</feature>
<keyword evidence="2" id="KW-0479">Metal-binding</keyword>
<dbReference type="Pfam" id="PF01546">
    <property type="entry name" value="Peptidase_M20"/>
    <property type="match status" value="1"/>
</dbReference>
<evidence type="ECO:0000259" key="4">
    <source>
        <dbReference type="Pfam" id="PF07687"/>
    </source>
</evidence>
<evidence type="ECO:0000256" key="3">
    <source>
        <dbReference type="ARBA" id="ARBA00022801"/>
    </source>
</evidence>
<dbReference type="AlphaFoldDB" id="A0A495W3G7"/>
<gene>
    <name evidence="5" type="ORF">C8E97_4954</name>
</gene>
<dbReference type="Pfam" id="PF07687">
    <property type="entry name" value="M20_dimer"/>
    <property type="match status" value="1"/>
</dbReference>
<organism evidence="5 6">
    <name type="scientific">Saccharothrix australiensis</name>
    <dbReference type="NCBI Taxonomy" id="2072"/>
    <lineage>
        <taxon>Bacteria</taxon>
        <taxon>Bacillati</taxon>
        <taxon>Actinomycetota</taxon>
        <taxon>Actinomycetes</taxon>
        <taxon>Pseudonocardiales</taxon>
        <taxon>Pseudonocardiaceae</taxon>
        <taxon>Saccharothrix</taxon>
    </lineage>
</organism>
<dbReference type="InterPro" id="IPR002933">
    <property type="entry name" value="Peptidase_M20"/>
</dbReference>
<keyword evidence="6" id="KW-1185">Reference proteome</keyword>
<accession>A0A495W3G7</accession>
<protein>
    <submittedName>
        <fullName evidence="5">Acetylornithine deacetylase/succinyl-diaminopimelate desuccinylase-like protein</fullName>
    </submittedName>
</protein>
<evidence type="ECO:0000256" key="1">
    <source>
        <dbReference type="ARBA" id="ARBA00022670"/>
    </source>
</evidence>
<evidence type="ECO:0000256" key="2">
    <source>
        <dbReference type="ARBA" id="ARBA00022723"/>
    </source>
</evidence>
<dbReference type="GO" id="GO:0006508">
    <property type="term" value="P:proteolysis"/>
    <property type="evidence" value="ECO:0007669"/>
    <property type="project" value="UniProtKB-KW"/>
</dbReference>
<evidence type="ECO:0000313" key="5">
    <source>
        <dbReference type="EMBL" id="RKT56261.1"/>
    </source>
</evidence>
<comment type="caution">
    <text evidence="5">The sequence shown here is derived from an EMBL/GenBank/DDBJ whole genome shotgun (WGS) entry which is preliminary data.</text>
</comment>
<dbReference type="PANTHER" id="PTHR43270">
    <property type="entry name" value="BETA-ALA-HIS DIPEPTIDASE"/>
    <property type="match status" value="1"/>
</dbReference>
<dbReference type="Gene3D" id="3.30.70.360">
    <property type="match status" value="1"/>
</dbReference>
<dbReference type="Gene3D" id="3.40.630.10">
    <property type="entry name" value="Zn peptidases"/>
    <property type="match status" value="1"/>
</dbReference>
<dbReference type="GO" id="GO:0046872">
    <property type="term" value="F:metal ion binding"/>
    <property type="evidence" value="ECO:0007669"/>
    <property type="project" value="UniProtKB-KW"/>
</dbReference>
<sequence>MTATSSTRDVRERVRGHLPALWRTLAELVRDRSVGADPDPPLAVTAEKVAALFRGAGLPGAAVTAVTHEGRTSAPLVHADAPGPPGAPTVLLYAHYDVQPADGSKWTVTAPFEPKEVDEGDDTRLYGRGAADDKSGIVMHLGALEALRANGSDLPIGVKLVVEGEEEGGDSVLAAHVAANPGDTRFHADVVVVADTGNLAVGRPALTSTLRGALVVDVAVRTLRHEVHSGVHGGPAPDAFLTLAQILATLQDPVTGDVAVPGLGVLDHPWPEVPPEEFRRDAGVLDEVDLIGSGTIAQQLYGRPSVTVVGLAGAPSAARPANVLTPSATARISLRLAPDQDPDRAFALLRRHVLGVAPFGVRPVVTPVGRGAGVTAGGGAFQAEVEAALAAAYGTTEVAHVGQGGSIPLVAALRAANPRADLVLWGCEEPRARIHGDDESVSRSELEHMTVAEALLLHALAGHGR</sequence>
<dbReference type="GO" id="GO:0008233">
    <property type="term" value="F:peptidase activity"/>
    <property type="evidence" value="ECO:0007669"/>
    <property type="project" value="UniProtKB-KW"/>
</dbReference>
<evidence type="ECO:0000313" key="6">
    <source>
        <dbReference type="Proteomes" id="UP000282084"/>
    </source>
</evidence>
<dbReference type="InterPro" id="IPR051458">
    <property type="entry name" value="Cyt/Met_Dipeptidase"/>
</dbReference>
<dbReference type="SUPFAM" id="SSF53187">
    <property type="entry name" value="Zn-dependent exopeptidases"/>
    <property type="match status" value="1"/>
</dbReference>